<dbReference type="GO" id="GO:0102193">
    <property type="term" value="F:protein-ribulosamine 3-kinase activity"/>
    <property type="evidence" value="ECO:0007669"/>
    <property type="project" value="UniProtKB-EC"/>
</dbReference>
<dbReference type="Proteomes" id="UP000237631">
    <property type="component" value="Unassembled WGS sequence"/>
</dbReference>
<dbReference type="OrthoDB" id="5772781at2759"/>
<evidence type="ECO:0000256" key="1">
    <source>
        <dbReference type="ARBA" id="ARBA00011961"/>
    </source>
</evidence>
<accession>A0A2S6CAQ4</accession>
<dbReference type="PANTHER" id="PTHR12149">
    <property type="entry name" value="FRUCTOSAMINE 3 KINASE-RELATED PROTEIN"/>
    <property type="match status" value="1"/>
</dbReference>
<organism evidence="3 4">
    <name type="scientific">Cercospora berteroae</name>
    <dbReference type="NCBI Taxonomy" id="357750"/>
    <lineage>
        <taxon>Eukaryota</taxon>
        <taxon>Fungi</taxon>
        <taxon>Dikarya</taxon>
        <taxon>Ascomycota</taxon>
        <taxon>Pezizomycotina</taxon>
        <taxon>Dothideomycetes</taxon>
        <taxon>Dothideomycetidae</taxon>
        <taxon>Mycosphaerellales</taxon>
        <taxon>Mycosphaerellaceae</taxon>
        <taxon>Cercospora</taxon>
    </lineage>
</organism>
<dbReference type="Pfam" id="PF03881">
    <property type="entry name" value="Fructosamin_kin"/>
    <property type="match status" value="1"/>
</dbReference>
<evidence type="ECO:0000313" key="4">
    <source>
        <dbReference type="Proteomes" id="UP000237631"/>
    </source>
</evidence>
<reference evidence="4" key="1">
    <citation type="journal article" date="2017" name="bioRxiv">
        <title>Conservation of a gene cluster reveals novel cercosporin biosynthetic mechanisms and extends production to the genus Colletotrichum.</title>
        <authorList>
            <person name="de Jonge R."/>
            <person name="Ebert M.K."/>
            <person name="Huitt-Roehl C.R."/>
            <person name="Pal P."/>
            <person name="Suttle J.C."/>
            <person name="Spanner R.E."/>
            <person name="Neubauer J.D."/>
            <person name="Jurick W.M.II."/>
            <person name="Stott K.A."/>
            <person name="Secor G.A."/>
            <person name="Thomma B.P.H.J."/>
            <person name="Van de Peer Y."/>
            <person name="Townsend C.A."/>
            <person name="Bolton M.D."/>
        </authorList>
    </citation>
    <scope>NUCLEOTIDE SEQUENCE [LARGE SCALE GENOMIC DNA]</scope>
    <source>
        <strain evidence="4">CBS538.71</strain>
    </source>
</reference>
<name>A0A2S6CAQ4_9PEZI</name>
<dbReference type="InterPro" id="IPR011009">
    <property type="entry name" value="Kinase-like_dom_sf"/>
</dbReference>
<sequence>MDAFSSRAKDVVAEIGSSVELDANVRRALPPGSHVLNAFTYGTAAWTKATRVIVALEDGTEKSFFLKVNFAIRTDRPGADCTAQVAPEETGRQMIEGEFASISEIAKYSPSLTPTPLAKGAYEDGSIPTYFFLMEFLDIDTGAPEPAPFCQQLAGLHSRSVSPTGQFGFPMITCHGPHPQNTTWDDSWSKFFARMIRQFFDREISTNGASKDGAYETEFDKMVTETIPKVLEPLQSTGRTLKPCLVHGDLWDENCGTSLQTGQSKIFDAAVFYGHNEYDLGMWRATPAVRFGRPHIRQYLRHFPPSEPKEQWDDRNRLYGIKFDIAHSIGWPDSCERQREIIFGNMRYLNKRYSPQDTSGGAEQ</sequence>
<evidence type="ECO:0000256" key="2">
    <source>
        <dbReference type="ARBA" id="ARBA00048655"/>
    </source>
</evidence>
<evidence type="ECO:0000313" key="3">
    <source>
        <dbReference type="EMBL" id="PPJ56797.1"/>
    </source>
</evidence>
<dbReference type="Gene3D" id="3.90.1200.10">
    <property type="match status" value="1"/>
</dbReference>
<dbReference type="AlphaFoldDB" id="A0A2S6CAQ4"/>
<gene>
    <name evidence="3" type="ORF">CBER1_05970</name>
</gene>
<dbReference type="EC" id="2.7.1.172" evidence="1"/>
<dbReference type="EMBL" id="PNEN01000509">
    <property type="protein sequence ID" value="PPJ56797.1"/>
    <property type="molecule type" value="Genomic_DNA"/>
</dbReference>
<protein>
    <recommendedName>
        <fullName evidence="1">protein-ribulosamine 3-kinase</fullName>
        <ecNumber evidence="1">2.7.1.172</ecNumber>
    </recommendedName>
</protein>
<proteinExistence type="predicted"/>
<comment type="caution">
    <text evidence="3">The sequence shown here is derived from an EMBL/GenBank/DDBJ whole genome shotgun (WGS) entry which is preliminary data.</text>
</comment>
<comment type="catalytic activity">
    <reaction evidence="2">
        <text>N(6)-D-ribulosyl-L-lysyl-[protein] + ATP = N(6)-(3-O-phospho-D-ribulosyl)-L-lysyl-[protein] + ADP + H(+)</text>
        <dbReference type="Rhea" id="RHEA:48432"/>
        <dbReference type="Rhea" id="RHEA-COMP:12103"/>
        <dbReference type="Rhea" id="RHEA-COMP:12104"/>
        <dbReference type="ChEBI" id="CHEBI:15378"/>
        <dbReference type="ChEBI" id="CHEBI:30616"/>
        <dbReference type="ChEBI" id="CHEBI:90418"/>
        <dbReference type="ChEBI" id="CHEBI:90420"/>
        <dbReference type="ChEBI" id="CHEBI:456216"/>
        <dbReference type="EC" id="2.7.1.172"/>
    </reaction>
    <physiologicalReaction direction="left-to-right" evidence="2">
        <dbReference type="Rhea" id="RHEA:48433"/>
    </physiologicalReaction>
</comment>
<dbReference type="SUPFAM" id="SSF56112">
    <property type="entry name" value="Protein kinase-like (PK-like)"/>
    <property type="match status" value="1"/>
</dbReference>
<keyword evidence="4" id="KW-1185">Reference proteome</keyword>
<dbReference type="InterPro" id="IPR016477">
    <property type="entry name" value="Fructo-/Ketosamine-3-kinase"/>
</dbReference>
<dbReference type="PANTHER" id="PTHR12149:SF8">
    <property type="entry name" value="PROTEIN-RIBULOSAMINE 3-KINASE"/>
    <property type="match status" value="1"/>
</dbReference>